<dbReference type="PANTHER" id="PTHR33048">
    <property type="entry name" value="PTH11-LIKE INTEGRAL MEMBRANE PROTEIN (AFU_ORTHOLOGUE AFUA_5G11245)"/>
    <property type="match status" value="1"/>
</dbReference>
<evidence type="ECO:0000313" key="8">
    <source>
        <dbReference type="EMBL" id="KAL1872509.1"/>
    </source>
</evidence>
<reference evidence="8 9" key="1">
    <citation type="journal article" date="2024" name="IMA Fungus">
        <title>IMA Genome - F19 : A genome assembly and annotation guide to empower mycologists, including annotated draft genome sequences of Ceratocystis pirilliformis, Diaporthe australafricana, Fusarium ophioides, Paecilomyces lecythidis, and Sporothrix stenoceras.</title>
        <authorList>
            <person name="Aylward J."/>
            <person name="Wilson A.M."/>
            <person name="Visagie C.M."/>
            <person name="Spraker J."/>
            <person name="Barnes I."/>
            <person name="Buitendag C."/>
            <person name="Ceriani C."/>
            <person name="Del Mar Angel L."/>
            <person name="du Plessis D."/>
            <person name="Fuchs T."/>
            <person name="Gasser K."/>
            <person name="Kramer D."/>
            <person name="Li W."/>
            <person name="Munsamy K."/>
            <person name="Piso A."/>
            <person name="Price J.L."/>
            <person name="Sonnekus B."/>
            <person name="Thomas C."/>
            <person name="van der Nest A."/>
            <person name="van Dijk A."/>
            <person name="van Heerden A."/>
            <person name="van Vuuren N."/>
            <person name="Yilmaz N."/>
            <person name="Duong T.A."/>
            <person name="van der Merwe N.A."/>
            <person name="Wingfield M.J."/>
            <person name="Wingfield B.D."/>
        </authorList>
    </citation>
    <scope>NUCLEOTIDE SEQUENCE [LARGE SCALE GENOMIC DNA]</scope>
    <source>
        <strain evidence="8 9">CMW 18167</strain>
    </source>
</reference>
<dbReference type="PANTHER" id="PTHR33048:SF156">
    <property type="entry name" value="INTEGRAL MEMBRANE PROTEIN"/>
    <property type="match status" value="1"/>
</dbReference>
<accession>A0ABR3XA68</accession>
<feature type="transmembrane region" description="Helical" evidence="6">
    <location>
        <begin position="73"/>
        <end position="97"/>
    </location>
</feature>
<evidence type="ECO:0000256" key="1">
    <source>
        <dbReference type="ARBA" id="ARBA00004141"/>
    </source>
</evidence>
<keyword evidence="3 6" id="KW-1133">Transmembrane helix</keyword>
<name>A0ABR3XA68_9EURO</name>
<keyword evidence="2 6" id="KW-0812">Transmembrane</keyword>
<keyword evidence="4 6" id="KW-0472">Membrane</keyword>
<dbReference type="InterPro" id="IPR049326">
    <property type="entry name" value="Rhodopsin_dom_fungi"/>
</dbReference>
<evidence type="ECO:0000259" key="7">
    <source>
        <dbReference type="Pfam" id="PF20684"/>
    </source>
</evidence>
<sequence length="169" mass="18382">MSGILNIVGDVAIMALPVHSVWTLHASFARRAGIAAAFLSGSIGIIASCFRTASFFTSVKQSMADPTWTDVQLMSWTIVESGMYTAAASIMCLRPLLSKLPAWVRQIGSREGSGVGRWRVSLSEKWQTRSQEPGHQMKYYMGQVHIPLGSSERCLNEGSIETGSASDRV</sequence>
<feature type="transmembrane region" description="Helical" evidence="6">
    <location>
        <begin position="32"/>
        <end position="53"/>
    </location>
</feature>
<keyword evidence="9" id="KW-1185">Reference proteome</keyword>
<evidence type="ECO:0000313" key="9">
    <source>
        <dbReference type="Proteomes" id="UP001583193"/>
    </source>
</evidence>
<organism evidence="8 9">
    <name type="scientific">Paecilomyces lecythidis</name>
    <dbReference type="NCBI Taxonomy" id="3004212"/>
    <lineage>
        <taxon>Eukaryota</taxon>
        <taxon>Fungi</taxon>
        <taxon>Dikarya</taxon>
        <taxon>Ascomycota</taxon>
        <taxon>Pezizomycotina</taxon>
        <taxon>Eurotiomycetes</taxon>
        <taxon>Eurotiomycetidae</taxon>
        <taxon>Eurotiales</taxon>
        <taxon>Thermoascaceae</taxon>
        <taxon>Paecilomyces</taxon>
    </lineage>
</organism>
<dbReference type="Proteomes" id="UP001583193">
    <property type="component" value="Unassembled WGS sequence"/>
</dbReference>
<evidence type="ECO:0000256" key="4">
    <source>
        <dbReference type="ARBA" id="ARBA00023136"/>
    </source>
</evidence>
<feature type="domain" description="Rhodopsin" evidence="7">
    <location>
        <begin position="2"/>
        <end position="99"/>
    </location>
</feature>
<comment type="similarity">
    <text evidence="5">Belongs to the SAT4 family.</text>
</comment>
<dbReference type="EMBL" id="JAVDPF010000024">
    <property type="protein sequence ID" value="KAL1872509.1"/>
    <property type="molecule type" value="Genomic_DNA"/>
</dbReference>
<protein>
    <recommendedName>
        <fullName evidence="7">Rhodopsin domain-containing protein</fullName>
    </recommendedName>
</protein>
<dbReference type="InterPro" id="IPR052337">
    <property type="entry name" value="SAT4-like"/>
</dbReference>
<dbReference type="Pfam" id="PF20684">
    <property type="entry name" value="Fung_rhodopsin"/>
    <property type="match status" value="1"/>
</dbReference>
<evidence type="ECO:0000256" key="2">
    <source>
        <dbReference type="ARBA" id="ARBA00022692"/>
    </source>
</evidence>
<comment type="caution">
    <text evidence="8">The sequence shown here is derived from an EMBL/GenBank/DDBJ whole genome shotgun (WGS) entry which is preliminary data.</text>
</comment>
<proteinExistence type="inferred from homology"/>
<evidence type="ECO:0000256" key="6">
    <source>
        <dbReference type="SAM" id="Phobius"/>
    </source>
</evidence>
<evidence type="ECO:0000256" key="5">
    <source>
        <dbReference type="ARBA" id="ARBA00038359"/>
    </source>
</evidence>
<evidence type="ECO:0000256" key="3">
    <source>
        <dbReference type="ARBA" id="ARBA00022989"/>
    </source>
</evidence>
<comment type="subcellular location">
    <subcellularLocation>
        <location evidence="1">Membrane</location>
        <topology evidence="1">Multi-pass membrane protein</topology>
    </subcellularLocation>
</comment>
<gene>
    <name evidence="8" type="ORF">Plec18167_006627</name>
</gene>